<dbReference type="Proteomes" id="UP000218418">
    <property type="component" value="Chromosome"/>
</dbReference>
<dbReference type="InterPro" id="IPR025196">
    <property type="entry name" value="DUF4126"/>
</dbReference>
<feature type="transmembrane region" description="Helical" evidence="1">
    <location>
        <begin position="129"/>
        <end position="149"/>
    </location>
</feature>
<feature type="domain" description="DUF4126" evidence="2">
    <location>
        <begin position="4"/>
        <end position="167"/>
    </location>
</feature>
<dbReference type="Pfam" id="PF13548">
    <property type="entry name" value="DUF4126"/>
    <property type="match status" value="1"/>
</dbReference>
<keyword evidence="1" id="KW-1133">Transmembrane helix</keyword>
<keyword evidence="1" id="KW-0812">Transmembrane</keyword>
<gene>
    <name evidence="3" type="ORF">NIES267_18060</name>
</gene>
<evidence type="ECO:0000259" key="2">
    <source>
        <dbReference type="Pfam" id="PF13548"/>
    </source>
</evidence>
<keyword evidence="1" id="KW-0472">Membrane</keyword>
<evidence type="ECO:0000313" key="4">
    <source>
        <dbReference type="Proteomes" id="UP000218418"/>
    </source>
</evidence>
<feature type="transmembrane region" description="Helical" evidence="1">
    <location>
        <begin position="100"/>
        <end position="122"/>
    </location>
</feature>
<proteinExistence type="predicted"/>
<feature type="transmembrane region" description="Helical" evidence="1">
    <location>
        <begin position="43"/>
        <end position="62"/>
    </location>
</feature>
<evidence type="ECO:0000313" key="3">
    <source>
        <dbReference type="EMBL" id="BAY82327.1"/>
    </source>
</evidence>
<feature type="transmembrane region" description="Helical" evidence="1">
    <location>
        <begin position="155"/>
        <end position="172"/>
    </location>
</feature>
<keyword evidence="4" id="KW-1185">Reference proteome</keyword>
<organism evidence="3 4">
    <name type="scientific">Calothrix parasitica NIES-267</name>
    <dbReference type="NCBI Taxonomy" id="1973488"/>
    <lineage>
        <taxon>Bacteria</taxon>
        <taxon>Bacillati</taxon>
        <taxon>Cyanobacteriota</taxon>
        <taxon>Cyanophyceae</taxon>
        <taxon>Nostocales</taxon>
        <taxon>Calotrichaceae</taxon>
        <taxon>Calothrix</taxon>
    </lineage>
</organism>
<feature type="transmembrane region" description="Helical" evidence="1">
    <location>
        <begin position="74"/>
        <end position="94"/>
    </location>
</feature>
<dbReference type="EMBL" id="AP018227">
    <property type="protein sequence ID" value="BAY82327.1"/>
    <property type="molecule type" value="Genomic_DNA"/>
</dbReference>
<dbReference type="OrthoDB" id="530021at2"/>
<name>A0A1Z4LM66_9CYAN</name>
<dbReference type="AlphaFoldDB" id="A0A1Z4LM66"/>
<protein>
    <recommendedName>
        <fullName evidence="2">DUF4126 domain-containing protein</fullName>
    </recommendedName>
</protein>
<accession>A0A1Z4LM66</accession>
<reference evidence="3 4" key="1">
    <citation type="submission" date="2017-06" db="EMBL/GenBank/DDBJ databases">
        <title>Genome sequencing of cyanobaciteial culture collection at National Institute for Environmental Studies (NIES).</title>
        <authorList>
            <person name="Hirose Y."/>
            <person name="Shimura Y."/>
            <person name="Fujisawa T."/>
            <person name="Nakamura Y."/>
            <person name="Kawachi M."/>
        </authorList>
    </citation>
    <scope>NUCLEOTIDE SEQUENCE [LARGE SCALE GENOMIC DNA]</scope>
    <source>
        <strain evidence="3 4">NIES-267</strain>
    </source>
</reference>
<sequence>MIELLAVLSASASVGIRIALPVLFFGLLQGQELWSEVPILSNISSPFLLGLLTAWSVIELTASKKLMGQRILQIVEILLSPVIGAIMGLAVVSATQLPTWLIAITGGLFALVLQLVQLGWFFRLRGLPLWFVFIQDALCVALVLFAFGAPTPGGLIALILLWFAIYSGKLWYEWYRGKKS</sequence>
<evidence type="ECO:0000256" key="1">
    <source>
        <dbReference type="SAM" id="Phobius"/>
    </source>
</evidence>